<evidence type="ECO:0000313" key="2">
    <source>
        <dbReference type="Proteomes" id="UP000184050"/>
    </source>
</evidence>
<proteinExistence type="predicted"/>
<name>A0A1M6ICJ0_9BACT</name>
<gene>
    <name evidence="1" type="ORF">SAMN05444280_11647</name>
</gene>
<protein>
    <submittedName>
        <fullName evidence="1">5-methylcytosine-specific restriction enzyme subunit McrC</fullName>
    </submittedName>
</protein>
<sequence length="440" mass="52093">MAAVKHICEFGTIWNNREFYPEKPTDNFNEVYLDAKSFESLKNFVAENNDPSCEIEQAFSIHRRKGKDFIRVKNYVGVIETRQGTVIEILPKIHQPSTSNDFEQIRKSKSLLLKMLRTFRNSPFKSIDQAHIKTARLPVIEIFISVFLKEMEVLLKRGIKHFYSSVEENQKYLKGRLLFSQNLKSNLVHRERFYVNFDEFRADIPQNRILKTALVYLKRKSKLPRNVRQIISLIDLFDEVKICSNLEKDLQHLKGQNRLFNYYENALKWAKIFLQNESFTSYKGKNLNTAILFPMEVLFESYVASKLKQFQPRWEISVQDRGHYLLTDLNIFRKKFRLRPDLVIQTGCKTIVADTKWKMVNQHLSKNNYNISQADMYQLYAYGKKYQAKNGSVQLALIYPHCEDFFKPLKFRYEENLLIDAIPYDFENEASCMLFLNDLI</sequence>
<dbReference type="Proteomes" id="UP000184050">
    <property type="component" value="Unassembled WGS sequence"/>
</dbReference>
<keyword evidence="2" id="KW-1185">Reference proteome</keyword>
<evidence type="ECO:0000313" key="1">
    <source>
        <dbReference type="EMBL" id="SHJ32178.1"/>
    </source>
</evidence>
<dbReference type="OrthoDB" id="828100at2"/>
<dbReference type="Pfam" id="PF10117">
    <property type="entry name" value="McrBC"/>
    <property type="match status" value="1"/>
</dbReference>
<organism evidence="1 2">
    <name type="scientific">Tangfeifania diversioriginum</name>
    <dbReference type="NCBI Taxonomy" id="1168035"/>
    <lineage>
        <taxon>Bacteria</taxon>
        <taxon>Pseudomonadati</taxon>
        <taxon>Bacteroidota</taxon>
        <taxon>Bacteroidia</taxon>
        <taxon>Marinilabiliales</taxon>
        <taxon>Prolixibacteraceae</taxon>
        <taxon>Tangfeifania</taxon>
    </lineage>
</organism>
<accession>A0A1M6ICJ0</accession>
<dbReference type="RefSeq" id="WP_073169467.1">
    <property type="nucleotide sequence ID" value="NZ_FQZE01000016.1"/>
</dbReference>
<dbReference type="PANTHER" id="PTHR38733">
    <property type="entry name" value="PROTEIN MCRC"/>
    <property type="match status" value="1"/>
</dbReference>
<reference evidence="1 2" key="1">
    <citation type="submission" date="2016-11" db="EMBL/GenBank/DDBJ databases">
        <authorList>
            <person name="Jaros S."/>
            <person name="Januszkiewicz K."/>
            <person name="Wedrychowicz H."/>
        </authorList>
    </citation>
    <scope>NUCLEOTIDE SEQUENCE [LARGE SCALE GENOMIC DNA]</scope>
    <source>
        <strain evidence="1 2">DSM 27063</strain>
    </source>
</reference>
<dbReference type="InterPro" id="IPR019292">
    <property type="entry name" value="McrC"/>
</dbReference>
<dbReference type="EMBL" id="FQZE01000016">
    <property type="protein sequence ID" value="SHJ32178.1"/>
    <property type="molecule type" value="Genomic_DNA"/>
</dbReference>
<dbReference type="STRING" id="1168035.SAMN05444280_11647"/>
<dbReference type="PANTHER" id="PTHR38733:SF1">
    <property type="entry name" value="TYPE IV METHYL-DIRECTED RESTRICTION ENZYME ECOKMCRBC"/>
    <property type="match status" value="1"/>
</dbReference>
<dbReference type="AlphaFoldDB" id="A0A1M6ICJ0"/>